<dbReference type="Gene3D" id="2.40.128.630">
    <property type="match status" value="1"/>
</dbReference>
<dbReference type="EMBL" id="CP031150">
    <property type="protein sequence ID" value="AXG06318.1"/>
    <property type="molecule type" value="Genomic_DNA"/>
</dbReference>
<evidence type="ECO:0000313" key="2">
    <source>
        <dbReference type="EMBL" id="AXG06318.1"/>
    </source>
</evidence>
<evidence type="ECO:0000313" key="3">
    <source>
        <dbReference type="Proteomes" id="UP000253273"/>
    </source>
</evidence>
<organism evidence="2 3">
    <name type="scientific">Haloplanus rubicundus</name>
    <dbReference type="NCBI Taxonomy" id="1547898"/>
    <lineage>
        <taxon>Archaea</taxon>
        <taxon>Methanobacteriati</taxon>
        <taxon>Methanobacteriota</taxon>
        <taxon>Stenosarchaea group</taxon>
        <taxon>Halobacteria</taxon>
        <taxon>Halobacteriales</taxon>
        <taxon>Haloferacaceae</taxon>
        <taxon>Haloplanus</taxon>
    </lineage>
</organism>
<dbReference type="AlphaFoldDB" id="A0A345E296"/>
<feature type="compositionally biased region" description="Polar residues" evidence="1">
    <location>
        <begin position="302"/>
        <end position="325"/>
    </location>
</feature>
<keyword evidence="3" id="KW-1185">Reference proteome</keyword>
<feature type="region of interest" description="Disordered" evidence="1">
    <location>
        <begin position="270"/>
        <end position="335"/>
    </location>
</feature>
<name>A0A345E296_9EURY</name>
<gene>
    <name evidence="2" type="ORF">DU500_07670</name>
</gene>
<accession>A0A345E296</accession>
<dbReference type="Proteomes" id="UP000253273">
    <property type="component" value="Chromosome"/>
</dbReference>
<proteinExistence type="predicted"/>
<dbReference type="KEGG" id="haj:DU500_07670"/>
<sequence>MLVGAQRWETGVGAEPEGDARFQATSMNPAIPDPDPEWTYEQPTLVNPTVAGRTAFVGGAELTALDLLDGTERWSSDDIAGRIVAAPTVTPEPEVGHSIDDRIRHQTLNHHDELGSQPANFRVGAGRLSAAGLTVADEYWFPDEAIEPRSPLDSEARYVGQVEAAGRITVPRNAIVDFQTEHGTTPGLVIQLHNTGGVTTEKPVEVRVGETTLDTTVPIQGYGTGVLCLFEDLAAAPGYVESGLKTDSARTYFDGASLVEFSGEQLLTGTSPELTVSTPDHERTIRFEGAASGDTPERTDSPEGTESSTAQTEPVDGTGQNTTEASGPGFGTVTTPAAIAAGGYARYVWQKRNDNK</sequence>
<evidence type="ECO:0000256" key="1">
    <source>
        <dbReference type="SAM" id="MobiDB-lite"/>
    </source>
</evidence>
<protein>
    <submittedName>
        <fullName evidence="2">Uncharacterized protein</fullName>
    </submittedName>
</protein>
<reference evidence="2 3" key="1">
    <citation type="submission" date="2018-07" db="EMBL/GenBank/DDBJ databases">
        <title>Genome sequences of Haloplanus sp. CBA1113.</title>
        <authorList>
            <person name="Kim Y.B."/>
            <person name="Roh S.W."/>
        </authorList>
    </citation>
    <scope>NUCLEOTIDE SEQUENCE [LARGE SCALE GENOMIC DNA]</scope>
    <source>
        <strain evidence="2 3">CBA1113</strain>
    </source>
</reference>